<dbReference type="OrthoDB" id="77878at2759"/>
<dbReference type="EMBL" id="LJIJ01000134">
    <property type="protein sequence ID" value="ODN01914.1"/>
    <property type="molecule type" value="Genomic_DNA"/>
</dbReference>
<evidence type="ECO:0000313" key="1">
    <source>
        <dbReference type="EMBL" id="ODN01914.1"/>
    </source>
</evidence>
<dbReference type="PANTHER" id="PTHR20908">
    <property type="entry name" value="LD15586P"/>
    <property type="match status" value="1"/>
</dbReference>
<evidence type="ECO:0000313" key="2">
    <source>
        <dbReference type="Proteomes" id="UP000094527"/>
    </source>
</evidence>
<protein>
    <submittedName>
        <fullName evidence="1">Transmembrane protein</fullName>
    </submittedName>
</protein>
<dbReference type="SUPFAM" id="SSF53474">
    <property type="entry name" value="alpha/beta-Hydrolases"/>
    <property type="match status" value="1"/>
</dbReference>
<name>A0A1D2N9J2_ORCCI</name>
<gene>
    <name evidence="1" type="ORF">Ocin01_04769</name>
</gene>
<keyword evidence="2" id="KW-1185">Reference proteome</keyword>
<keyword evidence="1" id="KW-0812">Transmembrane</keyword>
<dbReference type="GO" id="GO:0017171">
    <property type="term" value="F:serine hydrolase activity"/>
    <property type="evidence" value="ECO:0007669"/>
    <property type="project" value="TreeGrafter"/>
</dbReference>
<accession>A0A1D2N9J2</accession>
<comment type="caution">
    <text evidence="1">The sequence shown here is derived from an EMBL/GenBank/DDBJ whole genome shotgun (WGS) entry which is preliminary data.</text>
</comment>
<keyword evidence="1" id="KW-0472">Membrane</keyword>
<dbReference type="AlphaFoldDB" id="A0A1D2N9J2"/>
<dbReference type="PANTHER" id="PTHR20908:SF1">
    <property type="entry name" value="LD15586P"/>
    <property type="match status" value="1"/>
</dbReference>
<dbReference type="Gene3D" id="3.40.50.1820">
    <property type="entry name" value="alpha/beta hydrolase"/>
    <property type="match status" value="1"/>
</dbReference>
<organism evidence="1 2">
    <name type="scientific">Orchesella cincta</name>
    <name type="common">Springtail</name>
    <name type="synonym">Podura cincta</name>
    <dbReference type="NCBI Taxonomy" id="48709"/>
    <lineage>
        <taxon>Eukaryota</taxon>
        <taxon>Metazoa</taxon>
        <taxon>Ecdysozoa</taxon>
        <taxon>Arthropoda</taxon>
        <taxon>Hexapoda</taxon>
        <taxon>Collembola</taxon>
        <taxon>Entomobryomorpha</taxon>
        <taxon>Entomobryoidea</taxon>
        <taxon>Orchesellidae</taxon>
        <taxon>Orchesellinae</taxon>
        <taxon>Orchesella</taxon>
    </lineage>
</organism>
<dbReference type="OMA" id="YLEYHMK"/>
<dbReference type="Proteomes" id="UP000094527">
    <property type="component" value="Unassembled WGS sequence"/>
</dbReference>
<dbReference type="Pfam" id="PF05705">
    <property type="entry name" value="DUF829"/>
    <property type="match status" value="1"/>
</dbReference>
<sequence>TTQYKMFMKQLLQLVPAAARLNTPKGRAFKKALTPLMILHSMSPVGQTQNRSLTTKTLTRSIELVSNSNKEIKTTPGNPLQLVVPGGQYEERPLSVLLCWLMSEKKHVMKYARFYLDQGFDVLTVRITPWQLLWPVTGTQVVARDLVNFMSHNGLYKPLMLHGFSVGGYLWGEALNIMEQDPNKYRPVIEGISGQIWDSVVDFEGIPSGMPKAVFPKNAVLRKSLEAYIKYHMAAFHNTATKHYLRSSACYHNSIVDAPALFLCSLDDPVGAVSGIKKVADNWELKQMKVYLKAWESSPHVSHLHHHPEEYNQEMKTFLEMLGLVSYPEKFLLKAVGRA</sequence>
<dbReference type="InterPro" id="IPR008547">
    <property type="entry name" value="DUF829_TMEM53"/>
</dbReference>
<reference evidence="1 2" key="1">
    <citation type="journal article" date="2016" name="Genome Biol. Evol.">
        <title>Gene Family Evolution Reflects Adaptation to Soil Environmental Stressors in the Genome of the Collembolan Orchesella cincta.</title>
        <authorList>
            <person name="Faddeeva-Vakhrusheva A."/>
            <person name="Derks M.F."/>
            <person name="Anvar S.Y."/>
            <person name="Agamennone V."/>
            <person name="Suring W."/>
            <person name="Smit S."/>
            <person name="van Straalen N.M."/>
            <person name="Roelofs D."/>
        </authorList>
    </citation>
    <scope>NUCLEOTIDE SEQUENCE [LARGE SCALE GENOMIC DNA]</scope>
    <source>
        <tissue evidence="1">Mixed pool</tissue>
    </source>
</reference>
<feature type="non-terminal residue" evidence="1">
    <location>
        <position position="1"/>
    </location>
</feature>
<dbReference type="InterPro" id="IPR029058">
    <property type="entry name" value="AB_hydrolase_fold"/>
</dbReference>
<proteinExistence type="predicted"/>